<reference evidence="1 2" key="1">
    <citation type="journal article" date="2015" name="Nature">
        <title>rRNA introns, odd ribosomes, and small enigmatic genomes across a large radiation of phyla.</title>
        <authorList>
            <person name="Brown C.T."/>
            <person name="Hug L.A."/>
            <person name="Thomas B.C."/>
            <person name="Sharon I."/>
            <person name="Castelle C.J."/>
            <person name="Singh A."/>
            <person name="Wilkins M.J."/>
            <person name="Williams K.H."/>
            <person name="Banfield J.F."/>
        </authorList>
    </citation>
    <scope>NUCLEOTIDE SEQUENCE [LARGE SCALE GENOMIC DNA]</scope>
</reference>
<dbReference type="EMBL" id="LCRD01000036">
    <property type="protein sequence ID" value="KKW29675.1"/>
    <property type="molecule type" value="Genomic_DNA"/>
</dbReference>
<dbReference type="Proteomes" id="UP000034846">
    <property type="component" value="Unassembled WGS sequence"/>
</dbReference>
<accession>A0A0G1XFK2</accession>
<proteinExistence type="predicted"/>
<comment type="caution">
    <text evidence="1">The sequence shown here is derived from an EMBL/GenBank/DDBJ whole genome shotgun (WGS) entry which is preliminary data.</text>
</comment>
<protein>
    <submittedName>
        <fullName evidence="1">Uncharacterized protein</fullName>
    </submittedName>
</protein>
<gene>
    <name evidence="1" type="ORF">UY72_C0036G0017</name>
</gene>
<sequence>MLSLLVLFASPSLACPISEADAKFARGLMDLVEARPTLLKRAPVQEFSSIEVISASQTADGGMWLISLISTDLTRFDTPTEELTNKDMELRVWFAPDGTPMKSQIFSKWPENEECFSVSTLATSLLRKLH</sequence>
<organism evidence="1 2">
    <name type="scientific">Candidatus Uhrbacteria bacterium GW2011_GWD2_52_7</name>
    <dbReference type="NCBI Taxonomy" id="1618989"/>
    <lineage>
        <taxon>Bacteria</taxon>
        <taxon>Candidatus Uhriibacteriota</taxon>
    </lineage>
</organism>
<evidence type="ECO:0000313" key="2">
    <source>
        <dbReference type="Proteomes" id="UP000034846"/>
    </source>
</evidence>
<evidence type="ECO:0000313" key="1">
    <source>
        <dbReference type="EMBL" id="KKW29675.1"/>
    </source>
</evidence>
<name>A0A0G1XFK2_9BACT</name>
<dbReference type="AlphaFoldDB" id="A0A0G1XFK2"/>